<dbReference type="InterPro" id="IPR027823">
    <property type="entry name" value="DUF4468"/>
</dbReference>
<dbReference type="CDD" id="cd12190">
    <property type="entry name" value="Bacova_04320_like"/>
    <property type="match status" value="1"/>
</dbReference>
<evidence type="ECO:0000259" key="2">
    <source>
        <dbReference type="Pfam" id="PF14730"/>
    </source>
</evidence>
<evidence type="ECO:0000256" key="1">
    <source>
        <dbReference type="SAM" id="SignalP"/>
    </source>
</evidence>
<protein>
    <submittedName>
        <fullName evidence="3">DUF4468 domain-containing protein</fullName>
    </submittedName>
</protein>
<dbReference type="EMBL" id="JAEDAE010000002">
    <property type="protein sequence ID" value="MBH8557580.1"/>
    <property type="molecule type" value="Genomic_DNA"/>
</dbReference>
<keyword evidence="1" id="KW-0732">Signal</keyword>
<gene>
    <name evidence="3" type="ORF">I7X13_05945</name>
</gene>
<feature type="signal peptide" evidence="1">
    <location>
        <begin position="1"/>
        <end position="20"/>
    </location>
</feature>
<sequence>MNRLLLIGLLAALLLPAAVAAQKLPASDPPKTYRAGSERVPLYRSPADTARAASTSLAPNETATVVGRYSPRWLVVKRTGFLFLAASEQLIDPDAQVPNLQPRLADGTLLPIDEQTHRVTYEGVVEVPGATQNQLYDRALEWMAKTYQSANDVVQIKDKEQGKLLAKGGILFFSHGTPMGFVVHTQTIYVKDGRYKYLMTGFKHQNILTNGPVARDGSMGALEQSTPPEGFRDKLWFEMLAGTNAKVKAMIADLEQAMQAKGKDPSKF</sequence>
<feature type="domain" description="DUF4468" evidence="2">
    <location>
        <begin position="121"/>
        <end position="204"/>
    </location>
</feature>
<evidence type="ECO:0000313" key="4">
    <source>
        <dbReference type="Proteomes" id="UP000625631"/>
    </source>
</evidence>
<proteinExistence type="predicted"/>
<accession>A0ABS0Q4N2</accession>
<keyword evidence="4" id="KW-1185">Reference proteome</keyword>
<dbReference type="RefSeq" id="WP_198074758.1">
    <property type="nucleotide sequence ID" value="NZ_JAEDAE010000002.1"/>
</dbReference>
<comment type="caution">
    <text evidence="3">The sequence shown here is derived from an EMBL/GenBank/DDBJ whole genome shotgun (WGS) entry which is preliminary data.</text>
</comment>
<reference evidence="3 4" key="1">
    <citation type="submission" date="2020-12" db="EMBL/GenBank/DDBJ databases">
        <title>Hymenobacter sp.</title>
        <authorList>
            <person name="Kim M.K."/>
        </authorList>
    </citation>
    <scope>NUCLEOTIDE SEQUENCE [LARGE SCALE GENOMIC DNA]</scope>
    <source>
        <strain evidence="3 4">BT442</strain>
    </source>
</reference>
<dbReference type="Pfam" id="PF14730">
    <property type="entry name" value="DUF4468"/>
    <property type="match status" value="1"/>
</dbReference>
<feature type="chain" id="PRO_5045327091" evidence="1">
    <location>
        <begin position="21"/>
        <end position="268"/>
    </location>
</feature>
<evidence type="ECO:0000313" key="3">
    <source>
        <dbReference type="EMBL" id="MBH8557580.1"/>
    </source>
</evidence>
<name>A0ABS0Q4N2_9BACT</name>
<dbReference type="Proteomes" id="UP000625631">
    <property type="component" value="Unassembled WGS sequence"/>
</dbReference>
<dbReference type="Gene3D" id="3.30.530.80">
    <property type="match status" value="1"/>
</dbReference>
<organism evidence="3 4">
    <name type="scientific">Hymenobacter negativus</name>
    <dbReference type="NCBI Taxonomy" id="2795026"/>
    <lineage>
        <taxon>Bacteria</taxon>
        <taxon>Pseudomonadati</taxon>
        <taxon>Bacteroidota</taxon>
        <taxon>Cytophagia</taxon>
        <taxon>Cytophagales</taxon>
        <taxon>Hymenobacteraceae</taxon>
        <taxon>Hymenobacter</taxon>
    </lineage>
</organism>